<dbReference type="Proteomes" id="UP000316621">
    <property type="component" value="Chromosome 7"/>
</dbReference>
<dbReference type="PANTHER" id="PTHR11911">
    <property type="entry name" value="INOSINE-5-MONOPHOSPHATE DEHYDROGENASE RELATED"/>
    <property type="match status" value="1"/>
</dbReference>
<dbReference type="SUPFAM" id="SSF51412">
    <property type="entry name" value="Inosine monophosphate dehydrogenase (IMPDH)"/>
    <property type="match status" value="1"/>
</dbReference>
<comment type="similarity">
    <text evidence="1">Belongs to the IMPDH/GMPR family.</text>
</comment>
<dbReference type="Pfam" id="PF00478">
    <property type="entry name" value="IMPDH"/>
    <property type="match status" value="1"/>
</dbReference>
<evidence type="ECO:0000313" key="3">
    <source>
        <dbReference type="EMBL" id="RZC68437.1"/>
    </source>
</evidence>
<keyword evidence="4" id="KW-1185">Reference proteome</keyword>
<dbReference type="Gene3D" id="3.20.20.70">
    <property type="entry name" value="Aldolase class I"/>
    <property type="match status" value="1"/>
</dbReference>
<name>A0A4Y7K685_PAPSO</name>
<evidence type="ECO:0000256" key="1">
    <source>
        <dbReference type="ARBA" id="ARBA00005502"/>
    </source>
</evidence>
<dbReference type="GO" id="GO:0003938">
    <property type="term" value="F:IMP dehydrogenase activity"/>
    <property type="evidence" value="ECO:0007669"/>
    <property type="project" value="InterPro"/>
</dbReference>
<dbReference type="GO" id="GO:0005737">
    <property type="term" value="C:cytoplasm"/>
    <property type="evidence" value="ECO:0007669"/>
    <property type="project" value="TreeGrafter"/>
</dbReference>
<organism evidence="3 4">
    <name type="scientific">Papaver somniferum</name>
    <name type="common">Opium poppy</name>
    <dbReference type="NCBI Taxonomy" id="3469"/>
    <lineage>
        <taxon>Eukaryota</taxon>
        <taxon>Viridiplantae</taxon>
        <taxon>Streptophyta</taxon>
        <taxon>Embryophyta</taxon>
        <taxon>Tracheophyta</taxon>
        <taxon>Spermatophyta</taxon>
        <taxon>Magnoliopsida</taxon>
        <taxon>Ranunculales</taxon>
        <taxon>Papaveraceae</taxon>
        <taxon>Papaveroideae</taxon>
        <taxon>Papaver</taxon>
    </lineage>
</organism>
<dbReference type="PANTHER" id="PTHR11911:SF111">
    <property type="entry name" value="INOSINE-5'-MONOPHOSPHATE DEHYDROGENASE"/>
    <property type="match status" value="1"/>
</dbReference>
<dbReference type="Gramene" id="RZC68437">
    <property type="protein sequence ID" value="RZC68437"/>
    <property type="gene ID" value="C5167_031687"/>
</dbReference>
<gene>
    <name evidence="3" type="ORF">C5167_031687</name>
</gene>
<dbReference type="InterPro" id="IPR001093">
    <property type="entry name" value="IMP_DH_GMPRt"/>
</dbReference>
<sequence>MVVCAFNCKIFPAFNWVSSVASRSGVPVIADSGISKSGYIIKDLMLGASTIMMGSFLAGSSEAPGAYEFQRHRGAANGISSTAMCLPKLSYFFLHKFVIEGFKLGSAKHIAEAIVNKYGVVRLTSEVKDKSCAMLRGVLYLTETGLTAKENVIDKRWGLRNTYNGQVLLGLRKHWYLVFESPIRSDPNKNAYEDPCVFTGTTNEAPKFRQLLEMMSIRMDIFSLNPMNQ</sequence>
<dbReference type="GO" id="GO:0006183">
    <property type="term" value="P:GTP biosynthetic process"/>
    <property type="evidence" value="ECO:0007669"/>
    <property type="project" value="TreeGrafter"/>
</dbReference>
<reference evidence="3 4" key="1">
    <citation type="journal article" date="2018" name="Science">
        <title>The opium poppy genome and morphinan production.</title>
        <authorList>
            <person name="Guo L."/>
            <person name="Winzer T."/>
            <person name="Yang X."/>
            <person name="Li Y."/>
            <person name="Ning Z."/>
            <person name="He Z."/>
            <person name="Teodor R."/>
            <person name="Lu Y."/>
            <person name="Bowser T.A."/>
            <person name="Graham I.A."/>
            <person name="Ye K."/>
        </authorList>
    </citation>
    <scope>NUCLEOTIDE SEQUENCE [LARGE SCALE GENOMIC DNA]</scope>
    <source>
        <strain evidence="4">cv. HN1</strain>
        <tissue evidence="3">Leaves</tissue>
    </source>
</reference>
<accession>A0A4Y7K685</accession>
<dbReference type="EMBL" id="CM010721">
    <property type="protein sequence ID" value="RZC68437.1"/>
    <property type="molecule type" value="Genomic_DNA"/>
</dbReference>
<dbReference type="InterPro" id="IPR005990">
    <property type="entry name" value="IMP_DH"/>
</dbReference>
<feature type="domain" description="IMP dehydrogenase/GMP reductase" evidence="2">
    <location>
        <begin position="12"/>
        <end position="101"/>
    </location>
</feature>
<protein>
    <recommendedName>
        <fullName evidence="2">IMP dehydrogenase/GMP reductase domain-containing protein</fullName>
    </recommendedName>
</protein>
<dbReference type="AlphaFoldDB" id="A0A4Y7K685"/>
<evidence type="ECO:0000313" key="4">
    <source>
        <dbReference type="Proteomes" id="UP000316621"/>
    </source>
</evidence>
<proteinExistence type="inferred from homology"/>
<dbReference type="STRING" id="3469.A0A4Y7K685"/>
<dbReference type="InterPro" id="IPR013785">
    <property type="entry name" value="Aldolase_TIM"/>
</dbReference>
<evidence type="ECO:0000259" key="2">
    <source>
        <dbReference type="Pfam" id="PF00478"/>
    </source>
</evidence>